<dbReference type="InterPro" id="IPR043132">
    <property type="entry name" value="BCAT-like_C"/>
</dbReference>
<dbReference type="InterPro" id="IPR001544">
    <property type="entry name" value="Aminotrans_IV"/>
</dbReference>
<dbReference type="GO" id="GO:0003824">
    <property type="term" value="F:catalytic activity"/>
    <property type="evidence" value="ECO:0007669"/>
    <property type="project" value="InterPro"/>
</dbReference>
<name>A0A9N8WPS2_9GLOM</name>
<evidence type="ECO:0000313" key="1">
    <source>
        <dbReference type="EMBL" id="CAG8494449.1"/>
    </source>
</evidence>
<dbReference type="Gene3D" id="3.20.10.10">
    <property type="entry name" value="D-amino Acid Aminotransferase, subunit A, domain 2"/>
    <property type="match status" value="1"/>
</dbReference>
<reference evidence="1" key="1">
    <citation type="submission" date="2021-06" db="EMBL/GenBank/DDBJ databases">
        <authorList>
            <person name="Kallberg Y."/>
            <person name="Tangrot J."/>
            <person name="Rosling A."/>
        </authorList>
    </citation>
    <scope>NUCLEOTIDE SEQUENCE</scope>
    <source>
        <strain evidence="1">AZ414A</strain>
    </source>
</reference>
<sequence>MVDIDDREFELLETILYDPPLEPLKIILDKECTLSTDMFLYHKTTHRKVYEDARIRMNLNLLPGSKNENNDIFDVLMYNENNEITECSISNIAVEFYDQDKKKMVWKTPKIECGLLPGTMRSYLINLGKIICDKITIDELKIAQQVIKV</sequence>
<keyword evidence="2" id="KW-1185">Reference proteome</keyword>
<dbReference type="EMBL" id="CAJVPK010000325">
    <property type="protein sequence ID" value="CAG8494449.1"/>
    <property type="molecule type" value="Genomic_DNA"/>
</dbReference>
<dbReference type="Pfam" id="PF01063">
    <property type="entry name" value="Aminotran_4"/>
    <property type="match status" value="1"/>
</dbReference>
<dbReference type="AlphaFoldDB" id="A0A9N8WPS2"/>
<evidence type="ECO:0000313" key="2">
    <source>
        <dbReference type="Proteomes" id="UP000789706"/>
    </source>
</evidence>
<dbReference type="SUPFAM" id="SSF56752">
    <property type="entry name" value="D-aminoacid aminotransferase-like PLP-dependent enzymes"/>
    <property type="match status" value="1"/>
</dbReference>
<dbReference type="Proteomes" id="UP000789706">
    <property type="component" value="Unassembled WGS sequence"/>
</dbReference>
<proteinExistence type="predicted"/>
<dbReference type="OrthoDB" id="64220at2759"/>
<dbReference type="InterPro" id="IPR036038">
    <property type="entry name" value="Aminotransferase-like"/>
</dbReference>
<gene>
    <name evidence="1" type="ORF">DEBURN_LOCUS4348</name>
</gene>
<comment type="caution">
    <text evidence="1">The sequence shown here is derived from an EMBL/GenBank/DDBJ whole genome shotgun (WGS) entry which is preliminary data.</text>
</comment>
<organism evidence="1 2">
    <name type="scientific">Diversispora eburnea</name>
    <dbReference type="NCBI Taxonomy" id="1213867"/>
    <lineage>
        <taxon>Eukaryota</taxon>
        <taxon>Fungi</taxon>
        <taxon>Fungi incertae sedis</taxon>
        <taxon>Mucoromycota</taxon>
        <taxon>Glomeromycotina</taxon>
        <taxon>Glomeromycetes</taxon>
        <taxon>Diversisporales</taxon>
        <taxon>Diversisporaceae</taxon>
        <taxon>Diversispora</taxon>
    </lineage>
</organism>
<accession>A0A9N8WPS2</accession>
<protein>
    <submittedName>
        <fullName evidence="1">2503_t:CDS:1</fullName>
    </submittedName>
</protein>